<evidence type="ECO:0000313" key="9">
    <source>
        <dbReference type="EMBL" id="SAL06161.1"/>
    </source>
</evidence>
<comment type="caution">
    <text evidence="9">The sequence shown here is derived from an EMBL/GenBank/DDBJ whole genome shotgun (WGS) entry which is preliminary data.</text>
</comment>
<dbReference type="PROSITE" id="PS51900">
    <property type="entry name" value="CB"/>
    <property type="match status" value="1"/>
</dbReference>
<dbReference type="EMBL" id="FCOX02000103">
    <property type="protein sequence ID" value="SAL06161.1"/>
    <property type="molecule type" value="Genomic_DNA"/>
</dbReference>
<dbReference type="InterPro" id="IPR044068">
    <property type="entry name" value="CB"/>
</dbReference>
<evidence type="ECO:0000256" key="2">
    <source>
        <dbReference type="ARBA" id="ARBA00022908"/>
    </source>
</evidence>
<keyword evidence="4" id="KW-0233">DNA recombination</keyword>
<evidence type="ECO:0000259" key="7">
    <source>
        <dbReference type="PROSITE" id="PS51898"/>
    </source>
</evidence>
<feature type="region of interest" description="Disordered" evidence="6">
    <location>
        <begin position="1"/>
        <end position="20"/>
    </location>
</feature>
<accession>A0A158EGY9</accession>
<name>A0A158EGY9_9BURK</name>
<comment type="similarity">
    <text evidence="1">Belongs to the 'phage' integrase family.</text>
</comment>
<dbReference type="GO" id="GO:0006310">
    <property type="term" value="P:DNA recombination"/>
    <property type="evidence" value="ECO:0007669"/>
    <property type="project" value="UniProtKB-KW"/>
</dbReference>
<reference evidence="9" key="1">
    <citation type="submission" date="2016-01" db="EMBL/GenBank/DDBJ databases">
        <authorList>
            <person name="Peeters C."/>
        </authorList>
    </citation>
    <scope>NUCLEOTIDE SEQUENCE</scope>
    <source>
        <strain evidence="9">LMG 29321</strain>
    </source>
</reference>
<dbReference type="Gene3D" id="1.10.150.130">
    <property type="match status" value="1"/>
</dbReference>
<proteinExistence type="inferred from homology"/>
<evidence type="ECO:0000256" key="4">
    <source>
        <dbReference type="ARBA" id="ARBA00023172"/>
    </source>
</evidence>
<dbReference type="InterPro" id="IPR002104">
    <property type="entry name" value="Integrase_catalytic"/>
</dbReference>
<feature type="compositionally biased region" description="Low complexity" evidence="6">
    <location>
        <begin position="10"/>
        <end position="20"/>
    </location>
</feature>
<dbReference type="Pfam" id="PF00589">
    <property type="entry name" value="Phage_integrase"/>
    <property type="match status" value="1"/>
</dbReference>
<dbReference type="PANTHER" id="PTHR30349:SF41">
    <property type="entry name" value="INTEGRASE_RECOMBINASE PROTEIN MJ0367-RELATED"/>
    <property type="match status" value="1"/>
</dbReference>
<keyword evidence="3 5" id="KW-0238">DNA-binding</keyword>
<dbReference type="SUPFAM" id="SSF56349">
    <property type="entry name" value="DNA breaking-rejoining enzymes"/>
    <property type="match status" value="1"/>
</dbReference>
<evidence type="ECO:0000256" key="6">
    <source>
        <dbReference type="SAM" id="MobiDB-lite"/>
    </source>
</evidence>
<dbReference type="InterPro" id="IPR013762">
    <property type="entry name" value="Integrase-like_cat_sf"/>
</dbReference>
<evidence type="ECO:0000259" key="8">
    <source>
        <dbReference type="PROSITE" id="PS51900"/>
    </source>
</evidence>
<dbReference type="PROSITE" id="PS51898">
    <property type="entry name" value="TYR_RECOMBINASE"/>
    <property type="match status" value="1"/>
</dbReference>
<sequence>MKRAMNSSMTPATNPAANPADWIDTGALPAQRLPDTVDAALAYLGEALGHPVYRRWTLAHLKRAAPSLAEAKRAHPAVFALLLDHAAAVEYWDHGRLHLAADDTAPAADRVLARVLHAHRRRFRCLPDTAADIGAGRHRRTDATSFEGARGPRGSSGPDTPGRSDETEETGLTNGTDETDPVERPEEADTVAVNTLALVALAGSNTSDPASLRTWLARAGRFMNASATNSLGAADDAQALALFLRDRAHRSPHTLRAYRTDLRRLIDWCQSHRRGPLSDLTRDDLLAFRRSLDRTADARGPAPIAPAHARSPSATHAATHRATLPATRPAGSDASRQRTLAVLSSLYRYWQKTGYLVINPAVELSAGAPARMAWTPVRILPTRLLELCDAVMAGDRPPVISPLVWARRRAVWSLYRFAGVRLAELEWSAERGLPRLSVDPAVAPAVDTTVKGAASTRVSPANGASARSDNVARAWTLQVHGKGNKVRAIPLPSRCAPVLRAYRLARGLPAEPAPFESVPLIHSEKRDALGHSGLYDEVKAVLLAAEQLVPPDDTATRALLHAASTHWLRHGYARTLVVDHAVPLPVAQTLLGHASVQTTAAYARTDLTQLRAFVEGSFAETSRN</sequence>
<evidence type="ECO:0000256" key="3">
    <source>
        <dbReference type="ARBA" id="ARBA00023125"/>
    </source>
</evidence>
<dbReference type="Pfam" id="PF02899">
    <property type="entry name" value="Phage_int_SAM_1"/>
    <property type="match status" value="1"/>
</dbReference>
<feature type="region of interest" description="Disordered" evidence="6">
    <location>
        <begin position="136"/>
        <end position="187"/>
    </location>
</feature>
<dbReference type="InterPro" id="IPR004107">
    <property type="entry name" value="Integrase_SAM-like_N"/>
</dbReference>
<dbReference type="InterPro" id="IPR050090">
    <property type="entry name" value="Tyrosine_recombinase_XerCD"/>
</dbReference>
<dbReference type="PANTHER" id="PTHR30349">
    <property type="entry name" value="PHAGE INTEGRASE-RELATED"/>
    <property type="match status" value="1"/>
</dbReference>
<keyword evidence="2" id="KW-0229">DNA integration</keyword>
<dbReference type="InterPro" id="IPR010998">
    <property type="entry name" value="Integrase_recombinase_N"/>
</dbReference>
<gene>
    <name evidence="9" type="ORF">AWB78_07912</name>
</gene>
<evidence type="ECO:0000313" key="10">
    <source>
        <dbReference type="Proteomes" id="UP000071859"/>
    </source>
</evidence>
<feature type="domain" description="Core-binding (CB)" evidence="8">
    <location>
        <begin position="234"/>
        <end position="351"/>
    </location>
</feature>
<dbReference type="Proteomes" id="UP000071859">
    <property type="component" value="Unassembled WGS sequence"/>
</dbReference>
<dbReference type="GO" id="GO:0015074">
    <property type="term" value="P:DNA integration"/>
    <property type="evidence" value="ECO:0007669"/>
    <property type="project" value="UniProtKB-KW"/>
</dbReference>
<evidence type="ECO:0000256" key="1">
    <source>
        <dbReference type="ARBA" id="ARBA00008857"/>
    </source>
</evidence>
<dbReference type="InterPro" id="IPR011010">
    <property type="entry name" value="DNA_brk_join_enz"/>
</dbReference>
<feature type="region of interest" description="Disordered" evidence="6">
    <location>
        <begin position="297"/>
        <end position="320"/>
    </location>
</feature>
<organism evidence="9 10">
    <name type="scientific">Caballeronia calidae</name>
    <dbReference type="NCBI Taxonomy" id="1777139"/>
    <lineage>
        <taxon>Bacteria</taxon>
        <taxon>Pseudomonadati</taxon>
        <taxon>Pseudomonadota</taxon>
        <taxon>Betaproteobacteria</taxon>
        <taxon>Burkholderiales</taxon>
        <taxon>Burkholderiaceae</taxon>
        <taxon>Caballeronia</taxon>
    </lineage>
</organism>
<dbReference type="Gene3D" id="1.10.443.10">
    <property type="entry name" value="Intergrase catalytic core"/>
    <property type="match status" value="1"/>
</dbReference>
<feature type="domain" description="Tyr recombinase" evidence="7">
    <location>
        <begin position="379"/>
        <end position="615"/>
    </location>
</feature>
<dbReference type="GO" id="GO:0003677">
    <property type="term" value="F:DNA binding"/>
    <property type="evidence" value="ECO:0007669"/>
    <property type="project" value="UniProtKB-UniRule"/>
</dbReference>
<dbReference type="AlphaFoldDB" id="A0A158EGY9"/>
<protein>
    <submittedName>
        <fullName evidence="9">Phage integrase family protein</fullName>
    </submittedName>
</protein>
<keyword evidence="10" id="KW-1185">Reference proteome</keyword>
<evidence type="ECO:0000256" key="5">
    <source>
        <dbReference type="PROSITE-ProRule" id="PRU01248"/>
    </source>
</evidence>